<dbReference type="InterPro" id="IPR006620">
    <property type="entry name" value="Pro_4_hyd_alph"/>
</dbReference>
<organism evidence="8 9">
    <name type="scientific">Pseudomonas hormoni</name>
    <dbReference type="NCBI Taxonomy" id="3093767"/>
    <lineage>
        <taxon>Bacteria</taxon>
        <taxon>Pseudomonadati</taxon>
        <taxon>Pseudomonadota</taxon>
        <taxon>Gammaproteobacteria</taxon>
        <taxon>Pseudomonadales</taxon>
        <taxon>Pseudomonadaceae</taxon>
        <taxon>Pseudomonas</taxon>
    </lineage>
</organism>
<dbReference type="EMBL" id="CP075566">
    <property type="protein sequence ID" value="QVW21447.1"/>
    <property type="molecule type" value="Genomic_DNA"/>
</dbReference>
<keyword evidence="6" id="KW-0408">Iron</keyword>
<sequence length="233" mass="26191">MPHVLSKSVTAIPSMDKYANRLRKRLDVLKEMADYAEDVNPVSAEDYALVSDWSDALRPITQHAPGIFSFPYLSPEFCKDLMLELDCMDYVVNEAEPEEAQIPELVLMHHCPSLHECLRSLWHDAGVTLAKVLFGQDPQYLRTIQAAKYNPENTPHGHWHADNDSDVTMVVALTNDHEGGGTKVHLGPFSKHVVVPQLPVGHAMFFNGKAMRHYGMPVTSGERNLLVHWGEIK</sequence>
<comment type="cofactor">
    <cofactor evidence="1">
        <name>L-ascorbate</name>
        <dbReference type="ChEBI" id="CHEBI:38290"/>
    </cofactor>
</comment>
<protein>
    <recommendedName>
        <fullName evidence="7">Fe2OG dioxygenase domain-containing protein</fullName>
    </recommendedName>
</protein>
<name>A0ABX8EQ16_9PSED</name>
<dbReference type="SMART" id="SM00702">
    <property type="entry name" value="P4Hc"/>
    <property type="match status" value="1"/>
</dbReference>
<keyword evidence="3" id="KW-0847">Vitamin C</keyword>
<keyword evidence="4" id="KW-0223">Dioxygenase</keyword>
<keyword evidence="2" id="KW-0479">Metal-binding</keyword>
<keyword evidence="5" id="KW-0560">Oxidoreductase</keyword>
<dbReference type="PROSITE" id="PS51471">
    <property type="entry name" value="FE2OG_OXY"/>
    <property type="match status" value="1"/>
</dbReference>
<proteinExistence type="predicted"/>
<evidence type="ECO:0000259" key="7">
    <source>
        <dbReference type="PROSITE" id="PS51471"/>
    </source>
</evidence>
<dbReference type="Proteomes" id="UP000681155">
    <property type="component" value="Chromosome"/>
</dbReference>
<evidence type="ECO:0000313" key="9">
    <source>
        <dbReference type="Proteomes" id="UP000681155"/>
    </source>
</evidence>
<evidence type="ECO:0000256" key="1">
    <source>
        <dbReference type="ARBA" id="ARBA00001961"/>
    </source>
</evidence>
<dbReference type="InterPro" id="IPR005123">
    <property type="entry name" value="Oxoglu/Fe-dep_dioxygenase_dom"/>
</dbReference>
<keyword evidence="9" id="KW-1185">Reference proteome</keyword>
<evidence type="ECO:0000256" key="4">
    <source>
        <dbReference type="ARBA" id="ARBA00022964"/>
    </source>
</evidence>
<dbReference type="RefSeq" id="WP_214377308.1">
    <property type="nucleotide sequence ID" value="NZ_CP075566.1"/>
</dbReference>
<evidence type="ECO:0000313" key="8">
    <source>
        <dbReference type="EMBL" id="QVW21447.1"/>
    </source>
</evidence>
<gene>
    <name evidence="8" type="ORF">KJF94_16160</name>
</gene>
<dbReference type="Gene3D" id="2.60.120.620">
    <property type="entry name" value="q2cbj1_9rhob like domain"/>
    <property type="match status" value="1"/>
</dbReference>
<reference evidence="8 9" key="1">
    <citation type="submission" date="2021-05" db="EMBL/GenBank/DDBJ databases">
        <title>Complete genome of the cytokinin-producing biocontrol strain Pseudomonas fluorescens G20-18.</title>
        <authorList>
            <person name="Nielsen T.K."/>
            <person name="Mekureyaw M.F."/>
            <person name="Hansen L.H."/>
            <person name="Nicolaisen M.H."/>
            <person name="Roitsch T.G."/>
            <person name="Hennessy R.C."/>
        </authorList>
    </citation>
    <scope>NUCLEOTIDE SEQUENCE [LARGE SCALE GENOMIC DNA]</scope>
    <source>
        <strain evidence="8 9">G20-18</strain>
    </source>
</reference>
<evidence type="ECO:0000256" key="6">
    <source>
        <dbReference type="ARBA" id="ARBA00023004"/>
    </source>
</evidence>
<accession>A0ABX8EQ16</accession>
<feature type="domain" description="Fe2OG dioxygenase" evidence="7">
    <location>
        <begin position="137"/>
        <end position="232"/>
    </location>
</feature>
<evidence type="ECO:0000256" key="3">
    <source>
        <dbReference type="ARBA" id="ARBA00022896"/>
    </source>
</evidence>
<evidence type="ECO:0000256" key="5">
    <source>
        <dbReference type="ARBA" id="ARBA00023002"/>
    </source>
</evidence>
<evidence type="ECO:0000256" key="2">
    <source>
        <dbReference type="ARBA" id="ARBA00022723"/>
    </source>
</evidence>